<evidence type="ECO:0000256" key="5">
    <source>
        <dbReference type="ARBA" id="ARBA00023136"/>
    </source>
</evidence>
<accession>A0A3B1CFJ8</accession>
<proteinExistence type="predicted"/>
<dbReference type="PANTHER" id="PTHR30606">
    <property type="entry name" value="LIPID A BIOSYNTHESIS LAUROYL ACYLTRANSFERASE"/>
    <property type="match status" value="1"/>
</dbReference>
<organism evidence="7">
    <name type="scientific">hydrothermal vent metagenome</name>
    <dbReference type="NCBI Taxonomy" id="652676"/>
    <lineage>
        <taxon>unclassified sequences</taxon>
        <taxon>metagenomes</taxon>
        <taxon>ecological metagenomes</taxon>
    </lineage>
</organism>
<evidence type="ECO:0000256" key="1">
    <source>
        <dbReference type="ARBA" id="ARBA00004533"/>
    </source>
</evidence>
<reference evidence="7" key="1">
    <citation type="submission" date="2018-06" db="EMBL/GenBank/DDBJ databases">
        <authorList>
            <person name="Zhirakovskaya E."/>
        </authorList>
    </citation>
    <scope>NUCLEOTIDE SEQUENCE</scope>
</reference>
<name>A0A3B1CFJ8_9ZZZZ</name>
<evidence type="ECO:0000256" key="2">
    <source>
        <dbReference type="ARBA" id="ARBA00022475"/>
    </source>
</evidence>
<dbReference type="GO" id="GO:0008610">
    <property type="term" value="P:lipid biosynthetic process"/>
    <property type="evidence" value="ECO:0007669"/>
    <property type="project" value="UniProtKB-ARBA"/>
</dbReference>
<keyword evidence="6 7" id="KW-0012">Acyltransferase</keyword>
<gene>
    <name evidence="7" type="ORF">MNBD_NITROSPINAE02-397</name>
</gene>
<dbReference type="EC" id="2.3.1.241" evidence="7"/>
<evidence type="ECO:0000313" key="7">
    <source>
        <dbReference type="EMBL" id="VAX17535.1"/>
    </source>
</evidence>
<keyword evidence="3" id="KW-0997">Cell inner membrane</keyword>
<comment type="subcellular location">
    <subcellularLocation>
        <location evidence="1">Cell inner membrane</location>
    </subcellularLocation>
</comment>
<dbReference type="CDD" id="cd07984">
    <property type="entry name" value="LPLAT_LABLAT-like"/>
    <property type="match status" value="1"/>
</dbReference>
<keyword evidence="2" id="KW-1003">Cell membrane</keyword>
<dbReference type="GO" id="GO:0008913">
    <property type="term" value="F:Kdo2-lipid IVA acyltransferase activity"/>
    <property type="evidence" value="ECO:0007669"/>
    <property type="project" value="UniProtKB-EC"/>
</dbReference>
<dbReference type="InterPro" id="IPR004960">
    <property type="entry name" value="LipA_acyltrans"/>
</dbReference>
<dbReference type="GO" id="GO:0005886">
    <property type="term" value="C:plasma membrane"/>
    <property type="evidence" value="ECO:0007669"/>
    <property type="project" value="UniProtKB-SubCell"/>
</dbReference>
<dbReference type="Pfam" id="PF03279">
    <property type="entry name" value="Lip_A_acyltrans"/>
    <property type="match status" value="1"/>
</dbReference>
<evidence type="ECO:0000256" key="4">
    <source>
        <dbReference type="ARBA" id="ARBA00022679"/>
    </source>
</evidence>
<evidence type="ECO:0000256" key="3">
    <source>
        <dbReference type="ARBA" id="ARBA00022519"/>
    </source>
</evidence>
<dbReference type="GO" id="GO:1901137">
    <property type="term" value="P:carbohydrate derivative biosynthetic process"/>
    <property type="evidence" value="ECO:0007669"/>
    <property type="project" value="UniProtKB-ARBA"/>
</dbReference>
<dbReference type="PANTHER" id="PTHR30606:SF10">
    <property type="entry name" value="PHOSPHATIDYLINOSITOL MANNOSIDE ACYLTRANSFERASE"/>
    <property type="match status" value="1"/>
</dbReference>
<dbReference type="EMBL" id="UOGE01000023">
    <property type="protein sequence ID" value="VAX17535.1"/>
    <property type="molecule type" value="Genomic_DNA"/>
</dbReference>
<dbReference type="AlphaFoldDB" id="A0A3B1CFJ8"/>
<sequence>MPKKNHFILDKIGYAILLMITRAMQYTPRKVSFFIGSMVGSLLWTVLKLEKKRIIYSVENLRRLYPDKPEAELRQIVKAVCRHFGQAYSQLSLLEISTPKELKDLVIFEGFENFEKAWKMDRGVIFATAHFGHFELANAIFAAMGYPVYSVIRTVDNRYVDRLFDNLRGGPGLKIIKKERAAQEIIRRLREKAIVTAAIDINAGMNQMFTPFFGELASTFTTPATFGMRIGSPILPVLSFRDERNDKYIVRIHPIVEVKDTGDRHADVRLVTMEINEIVENAIRQAPEQWLWIHRRWKTRPTKGDVKAHEREMKIIESAMKNRTGV</sequence>
<keyword evidence="4 7" id="KW-0808">Transferase</keyword>
<protein>
    <submittedName>
        <fullName evidence="7">Lipid A biosynthesis lauroyl acyltransferase</fullName>
        <ecNumber evidence="7">2.3.1.241</ecNumber>
    </submittedName>
</protein>
<dbReference type="PIRSF" id="PIRSF026649">
    <property type="entry name" value="MsbB"/>
    <property type="match status" value="1"/>
</dbReference>
<keyword evidence="5" id="KW-0472">Membrane</keyword>
<evidence type="ECO:0000256" key="6">
    <source>
        <dbReference type="ARBA" id="ARBA00023315"/>
    </source>
</evidence>